<dbReference type="Gene3D" id="3.10.130.10">
    <property type="entry name" value="Ribonuclease A-like domain"/>
    <property type="match status" value="1"/>
</dbReference>
<comment type="subcellular location">
    <subcellularLocation>
        <location evidence="1">Secreted</location>
    </subcellularLocation>
</comment>
<dbReference type="Pfam" id="PF00074">
    <property type="entry name" value="RnaseA"/>
    <property type="match status" value="1"/>
</dbReference>
<reference evidence="12" key="1">
    <citation type="submission" date="2025-08" db="UniProtKB">
        <authorList>
            <consortium name="RefSeq"/>
        </authorList>
    </citation>
    <scope>IDENTIFICATION</scope>
</reference>
<dbReference type="RefSeq" id="XP_025065339.1">
    <property type="nucleotide sequence ID" value="XM_025209554.1"/>
</dbReference>
<dbReference type="SMART" id="SM00092">
    <property type="entry name" value="RNAse_Pc"/>
    <property type="match status" value="1"/>
</dbReference>
<dbReference type="GO" id="GO:0050830">
    <property type="term" value="P:defense response to Gram-positive bacterium"/>
    <property type="evidence" value="ECO:0007669"/>
    <property type="project" value="TreeGrafter"/>
</dbReference>
<dbReference type="InterPro" id="IPR023411">
    <property type="entry name" value="RNaseA_AS"/>
</dbReference>
<keyword evidence="6 8" id="KW-0378">Hydrolase</keyword>
<dbReference type="KEGG" id="asn:112551020"/>
<dbReference type="SUPFAM" id="SSF54076">
    <property type="entry name" value="RNase A-like"/>
    <property type="match status" value="1"/>
</dbReference>
<evidence type="ECO:0000256" key="5">
    <source>
        <dbReference type="ARBA" id="ARBA00022759"/>
    </source>
</evidence>
<feature type="chain" id="PRO_5036517966" evidence="8">
    <location>
        <begin position="29"/>
        <end position="215"/>
    </location>
</feature>
<sequence length="215" mass="23864">MSPRGPHATPLVMFLMLTLMSSWMTVDDRESQYQAFQRQHIDEPSHPPFNDVYCSTRMKCQSMTTPTCKSFNTFIHADSSTQDFKVQITLTCDLPVQPSDLQIFPAGAGTLQNGWDLSPQILNPKTTPSLQGHLPPAGCHQRRLDLGRRASPGPVQRTMAMSSVVPLVAGGVRLHWRWWERGSRSLVADPETHPPCPLIDPLGHLEGDKRGSAAD</sequence>
<keyword evidence="7" id="KW-1015">Disulfide bond</keyword>
<dbReference type="GO" id="GO:0003676">
    <property type="term" value="F:nucleic acid binding"/>
    <property type="evidence" value="ECO:0007669"/>
    <property type="project" value="InterPro"/>
</dbReference>
<keyword evidence="5 8" id="KW-0255">Endonuclease</keyword>
<dbReference type="GeneID" id="112551020"/>
<evidence type="ECO:0000256" key="2">
    <source>
        <dbReference type="ARBA" id="ARBA00005600"/>
    </source>
</evidence>
<dbReference type="Proteomes" id="UP000189705">
    <property type="component" value="Unplaced"/>
</dbReference>
<dbReference type="InterPro" id="IPR023412">
    <property type="entry name" value="RNaseA_domain"/>
</dbReference>
<feature type="signal peptide" evidence="8">
    <location>
        <begin position="1"/>
        <end position="28"/>
    </location>
</feature>
<accession>A0A3Q0H006</accession>
<gene>
    <name evidence="12" type="primary">LOC112551020</name>
</gene>
<protein>
    <submittedName>
        <fullName evidence="12">Uncharacterized protein LOC112551020</fullName>
    </submittedName>
</protein>
<evidence type="ECO:0000256" key="3">
    <source>
        <dbReference type="ARBA" id="ARBA00022525"/>
    </source>
</evidence>
<evidence type="ECO:0000313" key="12">
    <source>
        <dbReference type="RefSeq" id="XP_025065339.1"/>
    </source>
</evidence>
<organism evidence="11 12">
    <name type="scientific">Alligator sinensis</name>
    <name type="common">Chinese alligator</name>
    <dbReference type="NCBI Taxonomy" id="38654"/>
    <lineage>
        <taxon>Eukaryota</taxon>
        <taxon>Metazoa</taxon>
        <taxon>Chordata</taxon>
        <taxon>Craniata</taxon>
        <taxon>Vertebrata</taxon>
        <taxon>Euteleostomi</taxon>
        <taxon>Archelosauria</taxon>
        <taxon>Archosauria</taxon>
        <taxon>Crocodylia</taxon>
        <taxon>Alligatoridae</taxon>
        <taxon>Alligatorinae</taxon>
        <taxon>Alligator</taxon>
    </lineage>
</organism>
<evidence type="ECO:0000256" key="4">
    <source>
        <dbReference type="ARBA" id="ARBA00022722"/>
    </source>
</evidence>
<feature type="region of interest" description="Disordered" evidence="9">
    <location>
        <begin position="187"/>
        <end position="215"/>
    </location>
</feature>
<feature type="domain" description="Ribonuclease A-domain" evidence="10">
    <location>
        <begin position="29"/>
        <end position="115"/>
    </location>
</feature>
<dbReference type="GO" id="GO:0004540">
    <property type="term" value="F:RNA nuclease activity"/>
    <property type="evidence" value="ECO:0007669"/>
    <property type="project" value="TreeGrafter"/>
</dbReference>
<feature type="compositionally biased region" description="Basic and acidic residues" evidence="9">
    <location>
        <begin position="203"/>
        <end position="215"/>
    </location>
</feature>
<keyword evidence="4 8" id="KW-0540">Nuclease</keyword>
<keyword evidence="3" id="KW-0964">Secreted</keyword>
<comment type="similarity">
    <text evidence="2 8">Belongs to the pancreatic ribonuclease family.</text>
</comment>
<dbReference type="InterPro" id="IPR036816">
    <property type="entry name" value="RNaseA-like_dom_sf"/>
</dbReference>
<proteinExistence type="inferred from homology"/>
<evidence type="ECO:0000313" key="11">
    <source>
        <dbReference type="Proteomes" id="UP000189705"/>
    </source>
</evidence>
<evidence type="ECO:0000256" key="9">
    <source>
        <dbReference type="SAM" id="MobiDB-lite"/>
    </source>
</evidence>
<evidence type="ECO:0000256" key="7">
    <source>
        <dbReference type="ARBA" id="ARBA00023157"/>
    </source>
</evidence>
<evidence type="ECO:0000256" key="6">
    <source>
        <dbReference type="ARBA" id="ARBA00022801"/>
    </source>
</evidence>
<evidence type="ECO:0000256" key="1">
    <source>
        <dbReference type="ARBA" id="ARBA00004613"/>
    </source>
</evidence>
<dbReference type="PANTHER" id="PTHR11437:SF10">
    <property type="entry name" value="ANGIOGENIN-RELATED"/>
    <property type="match status" value="1"/>
</dbReference>
<evidence type="ECO:0000256" key="8">
    <source>
        <dbReference type="RuleBase" id="RU000651"/>
    </source>
</evidence>
<name>A0A3Q0H006_ALLSI</name>
<evidence type="ECO:0000259" key="10">
    <source>
        <dbReference type="SMART" id="SM00092"/>
    </source>
</evidence>
<dbReference type="GO" id="GO:0005576">
    <property type="term" value="C:extracellular region"/>
    <property type="evidence" value="ECO:0007669"/>
    <property type="project" value="UniProtKB-SubCell"/>
</dbReference>
<keyword evidence="8" id="KW-0732">Signal</keyword>
<dbReference type="GO" id="GO:0016787">
    <property type="term" value="F:hydrolase activity"/>
    <property type="evidence" value="ECO:0007669"/>
    <property type="project" value="UniProtKB-KW"/>
</dbReference>
<dbReference type="PROSITE" id="PS00127">
    <property type="entry name" value="RNASE_PANCREATIC"/>
    <property type="match status" value="1"/>
</dbReference>
<dbReference type="InParanoid" id="A0A3Q0H006"/>
<dbReference type="PANTHER" id="PTHR11437">
    <property type="entry name" value="RIBONUCLEASE"/>
    <property type="match status" value="1"/>
</dbReference>
<dbReference type="AlphaFoldDB" id="A0A3Q0H006"/>
<keyword evidence="11" id="KW-1185">Reference proteome</keyword>
<dbReference type="GO" id="GO:0004519">
    <property type="term" value="F:endonuclease activity"/>
    <property type="evidence" value="ECO:0007669"/>
    <property type="project" value="UniProtKB-KW"/>
</dbReference>
<dbReference type="InterPro" id="IPR001427">
    <property type="entry name" value="RNaseA"/>
</dbReference>